<dbReference type="OrthoDB" id="1739143at2759"/>
<dbReference type="EMBL" id="KZ821219">
    <property type="protein sequence ID" value="PYH49139.1"/>
    <property type="molecule type" value="Genomic_DNA"/>
</dbReference>
<evidence type="ECO:0000256" key="3">
    <source>
        <dbReference type="SAM" id="SignalP"/>
    </source>
</evidence>
<evidence type="ECO:0000256" key="1">
    <source>
        <dbReference type="ARBA" id="ARBA00006336"/>
    </source>
</evidence>
<sequence>MMLKRALTSVVLFTAGAFTATTSPGYSWNIPSTVSGDSLSFGEHYAVLNLDLIDAVVSYVNTTTAGASWIKNTARWIDAVHKQSPPPLSIFTRIYFANTQRPEISATDPFAQAVSLLGNITDSSPQGQLYSAFRPLDDWDVVLQKVRYYAGAGNSLEEILASQKIDTVVLSGIRTSGVVINTALRLFDLNYKVYVIANNTIETPSTYAQQIQETILQGILPNNPIDVITIEQAISALNRSGPAVY</sequence>
<dbReference type="AlphaFoldDB" id="A0A318ZNG0"/>
<dbReference type="GO" id="GO:0016787">
    <property type="term" value="F:hydrolase activity"/>
    <property type="evidence" value="ECO:0007669"/>
    <property type="project" value="UniProtKB-KW"/>
</dbReference>
<dbReference type="SUPFAM" id="SSF52499">
    <property type="entry name" value="Isochorismatase-like hydrolases"/>
    <property type="match status" value="1"/>
</dbReference>
<dbReference type="Proteomes" id="UP000248349">
    <property type="component" value="Unassembled WGS sequence"/>
</dbReference>
<name>A0A318ZNG0_9EURO</name>
<accession>A0A318ZNG0</accession>
<dbReference type="Gene3D" id="3.40.50.850">
    <property type="entry name" value="Isochorismatase-like"/>
    <property type="match status" value="1"/>
</dbReference>
<evidence type="ECO:0000259" key="4">
    <source>
        <dbReference type="Pfam" id="PF00857"/>
    </source>
</evidence>
<keyword evidence="6" id="KW-1185">Reference proteome</keyword>
<reference evidence="5 6" key="1">
    <citation type="submission" date="2016-12" db="EMBL/GenBank/DDBJ databases">
        <title>The genomes of Aspergillus section Nigri reveals drivers in fungal speciation.</title>
        <authorList>
            <consortium name="DOE Joint Genome Institute"/>
            <person name="Vesth T.C."/>
            <person name="Nybo J."/>
            <person name="Theobald S."/>
            <person name="Brandl J."/>
            <person name="Frisvad J.C."/>
            <person name="Nielsen K.F."/>
            <person name="Lyhne E.K."/>
            <person name="Kogle M.E."/>
            <person name="Kuo A."/>
            <person name="Riley R."/>
            <person name="Clum A."/>
            <person name="Nolan M."/>
            <person name="Lipzen A."/>
            <person name="Salamov A."/>
            <person name="Henrissat B."/>
            <person name="Wiebenga A."/>
            <person name="De Vries R.P."/>
            <person name="Grigoriev I.V."/>
            <person name="Mortensen U.H."/>
            <person name="Andersen M.R."/>
            <person name="Baker S.E."/>
        </authorList>
    </citation>
    <scope>NUCLEOTIDE SEQUENCE [LARGE SCALE GENOMIC DNA]</scope>
    <source>
        <strain evidence="5 6">JOP 1030-1</strain>
    </source>
</reference>
<feature type="chain" id="PRO_5016279989" evidence="3">
    <location>
        <begin position="28"/>
        <end position="245"/>
    </location>
</feature>
<gene>
    <name evidence="5" type="ORF">BP01DRAFT_331926</name>
</gene>
<dbReference type="Pfam" id="PF00857">
    <property type="entry name" value="Isochorismatase"/>
    <property type="match status" value="1"/>
</dbReference>
<keyword evidence="2 5" id="KW-0378">Hydrolase</keyword>
<dbReference type="InterPro" id="IPR036380">
    <property type="entry name" value="Isochorismatase-like_sf"/>
</dbReference>
<feature type="domain" description="Isochorismatase-like" evidence="4">
    <location>
        <begin position="46"/>
        <end position="204"/>
    </location>
</feature>
<organism evidence="5 6">
    <name type="scientific">Aspergillus saccharolyticus JOP 1030-1</name>
    <dbReference type="NCBI Taxonomy" id="1450539"/>
    <lineage>
        <taxon>Eukaryota</taxon>
        <taxon>Fungi</taxon>
        <taxon>Dikarya</taxon>
        <taxon>Ascomycota</taxon>
        <taxon>Pezizomycotina</taxon>
        <taxon>Eurotiomycetes</taxon>
        <taxon>Eurotiomycetidae</taxon>
        <taxon>Eurotiales</taxon>
        <taxon>Aspergillaceae</taxon>
        <taxon>Aspergillus</taxon>
        <taxon>Aspergillus subgen. Circumdati</taxon>
    </lineage>
</organism>
<protein>
    <submittedName>
        <fullName evidence="5">Cysteine hydrolase family protein</fullName>
    </submittedName>
</protein>
<dbReference type="PANTHER" id="PTHR43540:SF1">
    <property type="entry name" value="ISOCHORISMATASE HYDROLASE"/>
    <property type="match status" value="1"/>
</dbReference>
<keyword evidence="3" id="KW-0732">Signal</keyword>
<comment type="similarity">
    <text evidence="1">Belongs to the isochorismatase family.</text>
</comment>
<dbReference type="RefSeq" id="XP_025435121.1">
    <property type="nucleotide sequence ID" value="XM_025573064.1"/>
</dbReference>
<evidence type="ECO:0000313" key="5">
    <source>
        <dbReference type="EMBL" id="PYH49139.1"/>
    </source>
</evidence>
<dbReference type="InterPro" id="IPR000868">
    <property type="entry name" value="Isochorismatase-like_dom"/>
</dbReference>
<dbReference type="PANTHER" id="PTHR43540">
    <property type="entry name" value="PEROXYUREIDOACRYLATE/UREIDOACRYLATE AMIDOHYDROLASE-RELATED"/>
    <property type="match status" value="1"/>
</dbReference>
<dbReference type="GeneID" id="37074292"/>
<evidence type="ECO:0000256" key="2">
    <source>
        <dbReference type="ARBA" id="ARBA00022801"/>
    </source>
</evidence>
<dbReference type="InterPro" id="IPR050272">
    <property type="entry name" value="Isochorismatase-like_hydrls"/>
</dbReference>
<feature type="signal peptide" evidence="3">
    <location>
        <begin position="1"/>
        <end position="27"/>
    </location>
</feature>
<evidence type="ECO:0000313" key="6">
    <source>
        <dbReference type="Proteomes" id="UP000248349"/>
    </source>
</evidence>
<proteinExistence type="inferred from homology"/>